<proteinExistence type="predicted"/>
<evidence type="ECO:0000256" key="2">
    <source>
        <dbReference type="ARBA" id="ARBA00022574"/>
    </source>
</evidence>
<dbReference type="PANTHER" id="PTHR13923">
    <property type="entry name" value="SEC31-RELATED PROTEIN"/>
    <property type="match status" value="1"/>
</dbReference>
<dbReference type="GO" id="GO:0005198">
    <property type="term" value="F:structural molecule activity"/>
    <property type="evidence" value="ECO:0007669"/>
    <property type="project" value="TreeGrafter"/>
</dbReference>
<dbReference type="OrthoDB" id="542917at2759"/>
<feature type="non-terminal residue" evidence="5">
    <location>
        <position position="1"/>
    </location>
</feature>
<gene>
    <name evidence="5" type="ORF">K435DRAFT_787454</name>
</gene>
<dbReference type="AlphaFoldDB" id="A0A4S8KK72"/>
<reference evidence="5 6" key="1">
    <citation type="journal article" date="2019" name="Nat. Ecol. Evol.">
        <title>Megaphylogeny resolves global patterns of mushroom evolution.</title>
        <authorList>
            <person name="Varga T."/>
            <person name="Krizsan K."/>
            <person name="Foldi C."/>
            <person name="Dima B."/>
            <person name="Sanchez-Garcia M."/>
            <person name="Sanchez-Ramirez S."/>
            <person name="Szollosi G.J."/>
            <person name="Szarkandi J.G."/>
            <person name="Papp V."/>
            <person name="Albert L."/>
            <person name="Andreopoulos W."/>
            <person name="Angelini C."/>
            <person name="Antonin V."/>
            <person name="Barry K.W."/>
            <person name="Bougher N.L."/>
            <person name="Buchanan P."/>
            <person name="Buyck B."/>
            <person name="Bense V."/>
            <person name="Catcheside P."/>
            <person name="Chovatia M."/>
            <person name="Cooper J."/>
            <person name="Damon W."/>
            <person name="Desjardin D."/>
            <person name="Finy P."/>
            <person name="Geml J."/>
            <person name="Haridas S."/>
            <person name="Hughes K."/>
            <person name="Justo A."/>
            <person name="Karasinski D."/>
            <person name="Kautmanova I."/>
            <person name="Kiss B."/>
            <person name="Kocsube S."/>
            <person name="Kotiranta H."/>
            <person name="LaButti K.M."/>
            <person name="Lechner B.E."/>
            <person name="Liimatainen K."/>
            <person name="Lipzen A."/>
            <person name="Lukacs Z."/>
            <person name="Mihaltcheva S."/>
            <person name="Morgado L.N."/>
            <person name="Niskanen T."/>
            <person name="Noordeloos M.E."/>
            <person name="Ohm R.A."/>
            <person name="Ortiz-Santana B."/>
            <person name="Ovrebo C."/>
            <person name="Racz N."/>
            <person name="Riley R."/>
            <person name="Savchenko A."/>
            <person name="Shiryaev A."/>
            <person name="Soop K."/>
            <person name="Spirin V."/>
            <person name="Szebenyi C."/>
            <person name="Tomsovsky M."/>
            <person name="Tulloss R.E."/>
            <person name="Uehling J."/>
            <person name="Grigoriev I.V."/>
            <person name="Vagvolgyi C."/>
            <person name="Papp T."/>
            <person name="Martin F.M."/>
            <person name="Miettinen O."/>
            <person name="Hibbett D.S."/>
            <person name="Nagy L.G."/>
        </authorList>
    </citation>
    <scope>NUCLEOTIDE SEQUENCE [LARGE SCALE GENOMIC DNA]</scope>
    <source>
        <strain evidence="5 6">CBS 962.96</strain>
    </source>
</reference>
<evidence type="ECO:0000256" key="4">
    <source>
        <dbReference type="ARBA" id="ARBA00022927"/>
    </source>
</evidence>
<evidence type="ECO:0008006" key="7">
    <source>
        <dbReference type="Google" id="ProtNLM"/>
    </source>
</evidence>
<dbReference type="Proteomes" id="UP000297245">
    <property type="component" value="Unassembled WGS sequence"/>
</dbReference>
<keyword evidence="1" id="KW-0813">Transport</keyword>
<keyword evidence="4" id="KW-0653">Protein transport</keyword>
<dbReference type="InterPro" id="IPR015943">
    <property type="entry name" value="WD40/YVTN_repeat-like_dom_sf"/>
</dbReference>
<evidence type="ECO:0000313" key="6">
    <source>
        <dbReference type="Proteomes" id="UP000297245"/>
    </source>
</evidence>
<keyword evidence="3" id="KW-0677">Repeat</keyword>
<dbReference type="InterPro" id="IPR040251">
    <property type="entry name" value="SEC31-like"/>
</dbReference>
<keyword evidence="2" id="KW-0853">WD repeat</keyword>
<dbReference type="GO" id="GO:0030127">
    <property type="term" value="C:COPII vesicle coat"/>
    <property type="evidence" value="ECO:0007669"/>
    <property type="project" value="TreeGrafter"/>
</dbReference>
<sequence>IGAGMENGELAFWDPSKILTGADAAKCLILRNPQHTQHTGPVCTLDFNPAQSNLLASGDETGSLL</sequence>
<dbReference type="InterPro" id="IPR036322">
    <property type="entry name" value="WD40_repeat_dom_sf"/>
</dbReference>
<evidence type="ECO:0000256" key="1">
    <source>
        <dbReference type="ARBA" id="ARBA00022448"/>
    </source>
</evidence>
<evidence type="ECO:0000256" key="3">
    <source>
        <dbReference type="ARBA" id="ARBA00022737"/>
    </source>
</evidence>
<dbReference type="EMBL" id="ML181391">
    <property type="protein sequence ID" value="THU75912.1"/>
    <property type="molecule type" value="Genomic_DNA"/>
</dbReference>
<dbReference type="GO" id="GO:0007029">
    <property type="term" value="P:endoplasmic reticulum organization"/>
    <property type="evidence" value="ECO:0007669"/>
    <property type="project" value="TreeGrafter"/>
</dbReference>
<dbReference type="GO" id="GO:0070971">
    <property type="term" value="C:endoplasmic reticulum exit site"/>
    <property type="evidence" value="ECO:0007669"/>
    <property type="project" value="TreeGrafter"/>
</dbReference>
<name>A0A4S8KK72_DENBC</name>
<evidence type="ECO:0000313" key="5">
    <source>
        <dbReference type="EMBL" id="THU75912.1"/>
    </source>
</evidence>
<dbReference type="GO" id="GO:0090110">
    <property type="term" value="P:COPII-coated vesicle cargo loading"/>
    <property type="evidence" value="ECO:0007669"/>
    <property type="project" value="TreeGrafter"/>
</dbReference>
<dbReference type="PANTHER" id="PTHR13923:SF11">
    <property type="entry name" value="SECRETORY 31, ISOFORM D"/>
    <property type="match status" value="1"/>
</dbReference>
<dbReference type="Gene3D" id="2.130.10.10">
    <property type="entry name" value="YVTN repeat-like/Quinoprotein amine dehydrogenase"/>
    <property type="match status" value="1"/>
</dbReference>
<dbReference type="GO" id="GO:0015031">
    <property type="term" value="P:protein transport"/>
    <property type="evidence" value="ECO:0007669"/>
    <property type="project" value="UniProtKB-KW"/>
</dbReference>
<protein>
    <recommendedName>
        <fullName evidence="7">WD40 repeat-like protein</fullName>
    </recommendedName>
</protein>
<organism evidence="5 6">
    <name type="scientific">Dendrothele bispora (strain CBS 962.96)</name>
    <dbReference type="NCBI Taxonomy" id="1314807"/>
    <lineage>
        <taxon>Eukaryota</taxon>
        <taxon>Fungi</taxon>
        <taxon>Dikarya</taxon>
        <taxon>Basidiomycota</taxon>
        <taxon>Agaricomycotina</taxon>
        <taxon>Agaricomycetes</taxon>
        <taxon>Agaricomycetidae</taxon>
        <taxon>Agaricales</taxon>
        <taxon>Agaricales incertae sedis</taxon>
        <taxon>Dendrothele</taxon>
    </lineage>
</organism>
<dbReference type="SUPFAM" id="SSF50978">
    <property type="entry name" value="WD40 repeat-like"/>
    <property type="match status" value="1"/>
</dbReference>
<keyword evidence="6" id="KW-1185">Reference proteome</keyword>
<accession>A0A4S8KK72</accession>